<evidence type="ECO:0000313" key="3">
    <source>
        <dbReference type="Proteomes" id="UP000070096"/>
    </source>
</evidence>
<organism evidence="2 3">
    <name type="scientific">Streptococcus gordonii</name>
    <dbReference type="NCBI Taxonomy" id="1302"/>
    <lineage>
        <taxon>Bacteria</taxon>
        <taxon>Bacillati</taxon>
        <taxon>Bacillota</taxon>
        <taxon>Bacilli</taxon>
        <taxon>Lactobacillales</taxon>
        <taxon>Streptococcaceae</taxon>
        <taxon>Streptococcus</taxon>
    </lineage>
</organism>
<evidence type="ECO:0000313" key="2">
    <source>
        <dbReference type="EMBL" id="KXT71941.1"/>
    </source>
</evidence>
<evidence type="ECO:0008006" key="4">
    <source>
        <dbReference type="Google" id="ProtNLM"/>
    </source>
</evidence>
<name>A0A139N876_STRGN</name>
<keyword evidence="1" id="KW-0472">Membrane</keyword>
<protein>
    <recommendedName>
        <fullName evidence="4">DUF3270 family protein</fullName>
    </recommendedName>
</protein>
<reference evidence="2 3" key="1">
    <citation type="submission" date="2016-01" db="EMBL/GenBank/DDBJ databases">
        <title>Highly variable Streptococcus oralis are common among viridans streptococci isolated from primates.</title>
        <authorList>
            <person name="Denapaite D."/>
            <person name="Rieger M."/>
            <person name="Koendgen S."/>
            <person name="Brueckner R."/>
            <person name="Ochigava I."/>
            <person name="Kappeler P."/>
            <person name="Maetz-Rensing K."/>
            <person name="Leendertz F."/>
            <person name="Hakenbeck R."/>
        </authorList>
    </citation>
    <scope>NUCLEOTIDE SEQUENCE [LARGE SCALE GENOMIC DNA]</scope>
    <source>
        <strain evidence="2 3">DD07</strain>
    </source>
</reference>
<dbReference type="PATRIC" id="fig|1302.21.peg.1025"/>
<keyword evidence="1" id="KW-1133">Transmembrane helix</keyword>
<dbReference type="Proteomes" id="UP000070096">
    <property type="component" value="Unassembled WGS sequence"/>
</dbReference>
<feature type="transmembrane region" description="Helical" evidence="1">
    <location>
        <begin position="42"/>
        <end position="63"/>
    </location>
</feature>
<sequence>MALRDYKNYQEDYIYQELPEEQLPLYQEYIPESDIEPKMKELLFFFNIAAFCILTAIFSFLFLSFKLNTFFALTLAMTLSFATVQTYRFISKKKF</sequence>
<gene>
    <name evidence="2" type="ORF">SGODD07_00914</name>
</gene>
<evidence type="ECO:0000256" key="1">
    <source>
        <dbReference type="SAM" id="Phobius"/>
    </source>
</evidence>
<feature type="transmembrane region" description="Helical" evidence="1">
    <location>
        <begin position="69"/>
        <end position="90"/>
    </location>
</feature>
<dbReference type="EMBL" id="LQRC01000136">
    <property type="protein sequence ID" value="KXT71941.1"/>
    <property type="molecule type" value="Genomic_DNA"/>
</dbReference>
<accession>A0A139N876</accession>
<keyword evidence="1" id="KW-0812">Transmembrane</keyword>
<proteinExistence type="predicted"/>
<dbReference type="AlphaFoldDB" id="A0A139N876"/>
<dbReference type="InterPro" id="IPR021688">
    <property type="entry name" value="DUF3270"/>
</dbReference>
<dbReference type="Pfam" id="PF11674">
    <property type="entry name" value="DUF3270"/>
    <property type="match status" value="1"/>
</dbReference>
<comment type="caution">
    <text evidence="2">The sequence shown here is derived from an EMBL/GenBank/DDBJ whole genome shotgun (WGS) entry which is preliminary data.</text>
</comment>